<protein>
    <recommendedName>
        <fullName evidence="2">Acyltransferase 3 domain-containing protein</fullName>
    </recommendedName>
</protein>
<dbReference type="PANTHER" id="PTHR37312">
    <property type="entry name" value="MEMBRANE-BOUND ACYLTRANSFERASE YKRP-RELATED"/>
    <property type="match status" value="1"/>
</dbReference>
<dbReference type="Pfam" id="PF01757">
    <property type="entry name" value="Acyl_transf_3"/>
    <property type="match status" value="1"/>
</dbReference>
<dbReference type="InterPro" id="IPR052734">
    <property type="entry name" value="Nod_factor_acetyltransferase"/>
</dbReference>
<dbReference type="EMBL" id="JAUYVT010000004">
    <property type="protein sequence ID" value="MDP2564476.1"/>
    <property type="molecule type" value="Genomic_DNA"/>
</dbReference>
<evidence type="ECO:0000256" key="1">
    <source>
        <dbReference type="SAM" id="Phobius"/>
    </source>
</evidence>
<comment type="caution">
    <text evidence="3">The sequence shown here is derived from an EMBL/GenBank/DDBJ whole genome shotgun (WGS) entry which is preliminary data.</text>
</comment>
<feature type="transmembrane region" description="Helical" evidence="1">
    <location>
        <begin position="193"/>
        <end position="211"/>
    </location>
</feature>
<reference evidence="3" key="1">
    <citation type="submission" date="2023-07" db="EMBL/GenBank/DDBJ databases">
        <title>Genome content predicts the carbon catabolic preferences of heterotrophic bacteria.</title>
        <authorList>
            <person name="Gralka M."/>
        </authorList>
    </citation>
    <scope>NUCLEOTIDE SEQUENCE</scope>
    <source>
        <strain evidence="3">4G09</strain>
    </source>
</reference>
<feature type="transmembrane region" description="Helical" evidence="1">
    <location>
        <begin position="80"/>
        <end position="99"/>
    </location>
</feature>
<dbReference type="PANTHER" id="PTHR37312:SF1">
    <property type="entry name" value="MEMBRANE-BOUND ACYLTRANSFERASE YKRP-RELATED"/>
    <property type="match status" value="1"/>
</dbReference>
<feature type="transmembrane region" description="Helical" evidence="1">
    <location>
        <begin position="164"/>
        <end position="181"/>
    </location>
</feature>
<feature type="transmembrane region" description="Helical" evidence="1">
    <location>
        <begin position="315"/>
        <end position="333"/>
    </location>
</feature>
<feature type="domain" description="Acyltransferase 3" evidence="2">
    <location>
        <begin position="13"/>
        <end position="333"/>
    </location>
</feature>
<feature type="transmembrane region" description="Helical" evidence="1">
    <location>
        <begin position="136"/>
        <end position="158"/>
    </location>
</feature>
<evidence type="ECO:0000259" key="2">
    <source>
        <dbReference type="Pfam" id="PF01757"/>
    </source>
</evidence>
<keyword evidence="1" id="KW-0472">Membrane</keyword>
<keyword evidence="1" id="KW-0812">Transmembrane</keyword>
<dbReference type="RefSeq" id="WP_305471753.1">
    <property type="nucleotide sequence ID" value="NZ_JAUYVT010000004.1"/>
</dbReference>
<sequence length="366" mass="42061">MDCLYTSVNRRNLALDNAKLILVFLVVLGHLVEPVLSYFQSPLYINVLYGWIYLFHMPAFVIVSGYLAGKSTSRDFVRSILVPLFSFTVLYELLNYILFGSLSNYLFMLMPYWLLWYLFSLYIWRSVVMRYPEPMLLLRVSLCVSLLFGFLGVFGSFFGLARTVYFFPFFVFGYALAIGRFSRFSLCSSSRWFYVFTFLSIVVFAFSYYALSSLLSVVCKPGVAYYDFSFARLVSLLYGTKGYWHLGVGVFDALLIKVMVYLFSFLLAYSFLKAVVAKSCFFSAWGKNTLYVFLWHGLVVKFLSSIGLFHGLLGINSGLALVFAFVFAVFLTWQLSKDRVAHFTEECIFTPVYVLVSSLRRRISSA</sequence>
<feature type="transmembrane region" description="Helical" evidence="1">
    <location>
        <begin position="51"/>
        <end position="68"/>
    </location>
</feature>
<dbReference type="Proteomes" id="UP001177212">
    <property type="component" value="Unassembled WGS sequence"/>
</dbReference>
<organism evidence="3 4">
    <name type="scientific">Pseudoalteromonas marina</name>
    <dbReference type="NCBI Taxonomy" id="267375"/>
    <lineage>
        <taxon>Bacteria</taxon>
        <taxon>Pseudomonadati</taxon>
        <taxon>Pseudomonadota</taxon>
        <taxon>Gammaproteobacteria</taxon>
        <taxon>Alteromonadales</taxon>
        <taxon>Pseudoalteromonadaceae</taxon>
        <taxon>Pseudoalteromonas</taxon>
    </lineage>
</organism>
<keyword evidence="4" id="KW-1185">Reference proteome</keyword>
<feature type="transmembrane region" description="Helical" evidence="1">
    <location>
        <begin position="243"/>
        <end position="269"/>
    </location>
</feature>
<accession>A0ABT9FCK0</accession>
<feature type="transmembrane region" description="Helical" evidence="1">
    <location>
        <begin position="20"/>
        <end position="39"/>
    </location>
</feature>
<evidence type="ECO:0000313" key="3">
    <source>
        <dbReference type="EMBL" id="MDP2564476.1"/>
    </source>
</evidence>
<proteinExistence type="predicted"/>
<evidence type="ECO:0000313" key="4">
    <source>
        <dbReference type="Proteomes" id="UP001177212"/>
    </source>
</evidence>
<name>A0ABT9FCK0_9GAMM</name>
<gene>
    <name evidence="3" type="ORF">Q8W34_07505</name>
</gene>
<keyword evidence="1" id="KW-1133">Transmembrane helix</keyword>
<feature type="transmembrane region" description="Helical" evidence="1">
    <location>
        <begin position="105"/>
        <end position="124"/>
    </location>
</feature>
<dbReference type="InterPro" id="IPR002656">
    <property type="entry name" value="Acyl_transf_3_dom"/>
</dbReference>